<sequence>MKNIKPAPQHDVAVNTPAASTNEVEMPRRATQPGIDEGNQHAPIEKVASTSKRRMIPTNTEHYPRNDDPSLPHVLPAPQFTHATGDNRTPEDIVTIATNLRCAVKAALEKGLHLKFTESGGEMRVYYKQVVDKNIGMHAFIKDMQVAYFPEWCVGHIKDDEGYLRTNQKGWPVIDQYGDADETRGGIAHAREPFASRLCSIADIVYDVSRALCDEYESWLLSELGISDINEALSTDQLYLALENLLLQVSEIAPRIKQLIEEEAVASAA</sequence>
<proteinExistence type="predicted"/>
<evidence type="ECO:0000313" key="2">
    <source>
        <dbReference type="EMBL" id="SFV16544.1"/>
    </source>
</evidence>
<reference evidence="3" key="1">
    <citation type="submission" date="2016-10" db="EMBL/GenBank/DDBJ databases">
        <authorList>
            <person name="Varghese N."/>
            <person name="Submissions S."/>
        </authorList>
    </citation>
    <scope>NUCLEOTIDE SEQUENCE [LARGE SCALE GENOMIC DNA]</scope>
    <source>
        <strain evidence="3">CGMCC 1.11014</strain>
    </source>
</reference>
<dbReference type="RefSeq" id="WP_143133420.1">
    <property type="nucleotide sequence ID" value="NZ_FPBO01000053.1"/>
</dbReference>
<dbReference type="Proteomes" id="UP000199391">
    <property type="component" value="Unassembled WGS sequence"/>
</dbReference>
<gene>
    <name evidence="2" type="ORF">SAMN05216552_10534</name>
</gene>
<name>A0A1I7M3N5_9BURK</name>
<keyword evidence="3" id="KW-1185">Reference proteome</keyword>
<dbReference type="STRING" id="1035707.SAMN05216552_10534"/>
<accession>A0A1I7M3N5</accession>
<dbReference type="EMBL" id="FPBO01000053">
    <property type="protein sequence ID" value="SFV16544.1"/>
    <property type="molecule type" value="Genomic_DNA"/>
</dbReference>
<organism evidence="2 3">
    <name type="scientific">Pseudoduganella namucuonensis</name>
    <dbReference type="NCBI Taxonomy" id="1035707"/>
    <lineage>
        <taxon>Bacteria</taxon>
        <taxon>Pseudomonadati</taxon>
        <taxon>Pseudomonadota</taxon>
        <taxon>Betaproteobacteria</taxon>
        <taxon>Burkholderiales</taxon>
        <taxon>Oxalobacteraceae</taxon>
        <taxon>Telluria group</taxon>
        <taxon>Pseudoduganella</taxon>
    </lineage>
</organism>
<protein>
    <submittedName>
        <fullName evidence="2">Uncharacterized protein</fullName>
    </submittedName>
</protein>
<dbReference type="AlphaFoldDB" id="A0A1I7M3N5"/>
<evidence type="ECO:0000256" key="1">
    <source>
        <dbReference type="SAM" id="MobiDB-lite"/>
    </source>
</evidence>
<feature type="region of interest" description="Disordered" evidence="1">
    <location>
        <begin position="1"/>
        <end position="71"/>
    </location>
</feature>
<evidence type="ECO:0000313" key="3">
    <source>
        <dbReference type="Proteomes" id="UP000199391"/>
    </source>
</evidence>